<sequence>MRRKTRKSIVNLVLFGGVLLFILYLNVSPSSSKVFAWNEIRYKTTAAKLPDARGVCPSLAASSKPALVVSRVTADGDPSWLQPLAERYHLCVYTADAPADKSSVNLQVPANRGHETMGYLTFLIDNYAHIPTAGAVFVHGSRWAWHNDAPDYDNAALLAQLNVSRALAPWGYHNLRCDWSLSTCPPSAPSQGSLETSIQAKLDPWDARAVSDAALPGALADLFGDASSVLGPGDAVRSQCCAQFAVSRERIWQHSRDEYVALRQWLLDGSKDSNTDRHFQSSSAAPSDDRIAGRILSYVWHILFIKQEPTDLTASSPGIDLDRLNSQACPSADACYCLLYGRCNLDCPTPGSCRGQYELPKDLKLPVDGPASPLRESL</sequence>
<organism evidence="1 2">
    <name type="scientific">Coleophoma cylindrospora</name>
    <dbReference type="NCBI Taxonomy" id="1849047"/>
    <lineage>
        <taxon>Eukaryota</taxon>
        <taxon>Fungi</taxon>
        <taxon>Dikarya</taxon>
        <taxon>Ascomycota</taxon>
        <taxon>Pezizomycotina</taxon>
        <taxon>Leotiomycetes</taxon>
        <taxon>Helotiales</taxon>
        <taxon>Dermateaceae</taxon>
        <taxon>Coleophoma</taxon>
    </lineage>
</organism>
<dbReference type="InterPro" id="IPR021838">
    <property type="entry name" value="DUF3431"/>
</dbReference>
<dbReference type="Pfam" id="PF11913">
    <property type="entry name" value="DUF3431"/>
    <property type="match status" value="1"/>
</dbReference>
<dbReference type="AlphaFoldDB" id="A0A3D8RB27"/>
<dbReference type="PANTHER" id="PTHR37490:SF3">
    <property type="entry name" value="DUF3431 DOMAIN CONTAINING PROTEIN"/>
    <property type="match status" value="1"/>
</dbReference>
<name>A0A3D8RB27_9HELO</name>
<reference evidence="1 2" key="1">
    <citation type="journal article" date="2018" name="IMA Fungus">
        <title>IMA Genome-F 9: Draft genome sequence of Annulohypoxylon stygium, Aspergillus mulundensis, Berkeleyomyces basicola (syn. Thielaviopsis basicola), Ceratocystis smalleyi, two Cercospora beticola strains, Coleophoma cylindrospora, Fusarium fracticaudum, Phialophora cf. hyalina, and Morchella septimelata.</title>
        <authorList>
            <person name="Wingfield B.D."/>
            <person name="Bills G.F."/>
            <person name="Dong Y."/>
            <person name="Huang W."/>
            <person name="Nel W.J."/>
            <person name="Swalarsk-Parry B.S."/>
            <person name="Vaghefi N."/>
            <person name="Wilken P.M."/>
            <person name="An Z."/>
            <person name="de Beer Z.W."/>
            <person name="De Vos L."/>
            <person name="Chen L."/>
            <person name="Duong T.A."/>
            <person name="Gao Y."/>
            <person name="Hammerbacher A."/>
            <person name="Kikkert J.R."/>
            <person name="Li Y."/>
            <person name="Li H."/>
            <person name="Li K."/>
            <person name="Li Q."/>
            <person name="Liu X."/>
            <person name="Ma X."/>
            <person name="Naidoo K."/>
            <person name="Pethybridge S.J."/>
            <person name="Sun J."/>
            <person name="Steenkamp E.T."/>
            <person name="van der Nest M.A."/>
            <person name="van Wyk S."/>
            <person name="Wingfield M.J."/>
            <person name="Xiong C."/>
            <person name="Yue Q."/>
            <person name="Zhang X."/>
        </authorList>
    </citation>
    <scope>NUCLEOTIDE SEQUENCE [LARGE SCALE GENOMIC DNA]</scope>
    <source>
        <strain evidence="1 2">BP6252</strain>
    </source>
</reference>
<dbReference type="PANTHER" id="PTHR37490">
    <property type="entry name" value="EXPRESSED PROTEIN"/>
    <property type="match status" value="1"/>
</dbReference>
<evidence type="ECO:0000313" key="2">
    <source>
        <dbReference type="Proteomes" id="UP000256645"/>
    </source>
</evidence>
<proteinExistence type="predicted"/>
<dbReference type="OrthoDB" id="426718at2759"/>
<comment type="caution">
    <text evidence="1">The sequence shown here is derived from an EMBL/GenBank/DDBJ whole genome shotgun (WGS) entry which is preliminary data.</text>
</comment>
<dbReference type="STRING" id="1849047.A0A3D8RB27"/>
<dbReference type="EMBL" id="PDLM01000008">
    <property type="protein sequence ID" value="RDW71253.1"/>
    <property type="molecule type" value="Genomic_DNA"/>
</dbReference>
<dbReference type="Proteomes" id="UP000256645">
    <property type="component" value="Unassembled WGS sequence"/>
</dbReference>
<gene>
    <name evidence="1" type="ORF">BP6252_07816</name>
</gene>
<accession>A0A3D8RB27</accession>
<evidence type="ECO:0000313" key="1">
    <source>
        <dbReference type="EMBL" id="RDW71253.1"/>
    </source>
</evidence>
<keyword evidence="2" id="KW-1185">Reference proteome</keyword>
<protein>
    <submittedName>
        <fullName evidence="1">Uncharacterized protein</fullName>
    </submittedName>
</protein>